<dbReference type="EMBL" id="FNVP01000013">
    <property type="protein sequence ID" value="SEG42541.1"/>
    <property type="molecule type" value="Genomic_DNA"/>
</dbReference>
<evidence type="ECO:0008006" key="4">
    <source>
        <dbReference type="Google" id="ProtNLM"/>
    </source>
</evidence>
<accession>A0A1H6A264</accession>
<evidence type="ECO:0000256" key="1">
    <source>
        <dbReference type="SAM" id="Phobius"/>
    </source>
</evidence>
<dbReference type="Proteomes" id="UP000236737">
    <property type="component" value="Unassembled WGS sequence"/>
</dbReference>
<gene>
    <name evidence="2" type="ORF">SAMN04488130_11314</name>
</gene>
<feature type="transmembrane region" description="Helical" evidence="1">
    <location>
        <begin position="81"/>
        <end position="104"/>
    </location>
</feature>
<keyword evidence="1" id="KW-0472">Membrane</keyword>
<feature type="transmembrane region" description="Helical" evidence="1">
    <location>
        <begin position="116"/>
        <end position="134"/>
    </location>
</feature>
<keyword evidence="1" id="KW-1133">Transmembrane helix</keyword>
<evidence type="ECO:0000313" key="2">
    <source>
        <dbReference type="EMBL" id="SEG42541.1"/>
    </source>
</evidence>
<name>A0A1H6A264_9FLAO</name>
<evidence type="ECO:0000313" key="3">
    <source>
        <dbReference type="Proteomes" id="UP000236737"/>
    </source>
</evidence>
<keyword evidence="3" id="KW-1185">Reference proteome</keyword>
<keyword evidence="1" id="KW-0812">Transmembrane</keyword>
<feature type="transmembrane region" description="Helical" evidence="1">
    <location>
        <begin position="51"/>
        <end position="69"/>
    </location>
</feature>
<protein>
    <recommendedName>
        <fullName evidence="4">Acyltransferase family protein</fullName>
    </recommendedName>
</protein>
<organism evidence="2 3">
    <name type="scientific">Flavobacterium urumqiense</name>
    <dbReference type="NCBI Taxonomy" id="935224"/>
    <lineage>
        <taxon>Bacteria</taxon>
        <taxon>Pseudomonadati</taxon>
        <taxon>Bacteroidota</taxon>
        <taxon>Flavobacteriia</taxon>
        <taxon>Flavobacteriales</taxon>
        <taxon>Flavobacteriaceae</taxon>
        <taxon>Flavobacterium</taxon>
    </lineage>
</organism>
<proteinExistence type="predicted"/>
<sequence length="136" mass="15636">MMYPFLCRIVNFRMENLFHLKNAFFCCSLLVILILARPKIGADEHLHMNGVYYSAVVILFFTLIILLTPSGEIKSKFSSRVCKFFGYISYPISITHYVILYIPWVADNKTSFSKAFQMSLLVLLSCVALAYICLKL</sequence>
<dbReference type="AlphaFoldDB" id="A0A1H6A264"/>
<reference evidence="3" key="1">
    <citation type="submission" date="2016-10" db="EMBL/GenBank/DDBJ databases">
        <authorList>
            <person name="Varghese N."/>
            <person name="Submissions S."/>
        </authorList>
    </citation>
    <scope>NUCLEOTIDE SEQUENCE [LARGE SCALE GENOMIC DNA]</scope>
    <source>
        <strain evidence="3">CGMCC 1.9230</strain>
    </source>
</reference>